<dbReference type="HOGENOM" id="CLU_1710296_0_0_7"/>
<evidence type="ECO:0000313" key="1">
    <source>
        <dbReference type="EMBL" id="ACL48150.1"/>
    </source>
</evidence>
<reference evidence="1" key="1">
    <citation type="submission" date="2009-01" db="EMBL/GenBank/DDBJ databases">
        <title>Complete sequence of Desulfovibrio desulfuricans subsp. desulfuricans str. ATCC 27774.</title>
        <authorList>
            <consortium name="US DOE Joint Genome Institute"/>
            <person name="Lucas S."/>
            <person name="Copeland A."/>
            <person name="Lapidus A."/>
            <person name="Glavina del Rio T."/>
            <person name="Tice H."/>
            <person name="Bruce D."/>
            <person name="Goodwin L."/>
            <person name="Pitluck S."/>
            <person name="Sims D."/>
            <person name="Lu M."/>
            <person name="Kiss H."/>
            <person name="Meineke L."/>
            <person name="Brettin T."/>
            <person name="Detter J.C."/>
            <person name="Han C."/>
            <person name="Larimer F."/>
            <person name="Land M."/>
            <person name="Hauser L."/>
            <person name="Kyrpides N."/>
            <person name="Ovchinnikova G."/>
            <person name="Hazen T.C."/>
        </authorList>
    </citation>
    <scope>NUCLEOTIDE SEQUENCE [LARGE SCALE GENOMIC DNA]</scope>
    <source>
        <strain evidence="1">ATCC 27774</strain>
    </source>
</reference>
<proteinExistence type="predicted"/>
<accession>B8J313</accession>
<name>B8J313_DESDA</name>
<organism evidence="1">
    <name type="scientific">Desulfovibrio desulfuricans (strain ATCC 27774 / DSM 6949 / MB)</name>
    <dbReference type="NCBI Taxonomy" id="525146"/>
    <lineage>
        <taxon>Bacteria</taxon>
        <taxon>Pseudomonadati</taxon>
        <taxon>Thermodesulfobacteriota</taxon>
        <taxon>Desulfovibrionia</taxon>
        <taxon>Desulfovibrionales</taxon>
        <taxon>Desulfovibrionaceae</taxon>
        <taxon>Desulfovibrio</taxon>
    </lineage>
</organism>
<dbReference type="EMBL" id="CP001358">
    <property type="protein sequence ID" value="ACL48150.1"/>
    <property type="molecule type" value="Genomic_DNA"/>
</dbReference>
<gene>
    <name evidence="1" type="ordered locus">Ddes_0235</name>
</gene>
<dbReference type="AlphaFoldDB" id="B8J313"/>
<protein>
    <submittedName>
        <fullName evidence="1">Uncharacterized protein</fullName>
    </submittedName>
</protein>
<dbReference type="KEGG" id="dds:Ddes_0235"/>
<sequence length="153" mass="16399">MNCAHIQTIHFDTPTEVLAALERQRGDFADLADESATVIQAVGKAITPPPQALEDRTGARRALENQQAQLVWLAAETGAMLAALADTREDTAMPAPHPQPCETSTVLRLYNLGASLDHLCATLPEEQAGLALLLRMISAELDRCAADLDEAEA</sequence>